<evidence type="ECO:0000313" key="1">
    <source>
        <dbReference type="EMBL" id="OMO69541.1"/>
    </source>
</evidence>
<keyword evidence="1" id="KW-0540">Nuclease</keyword>
<evidence type="ECO:0000313" key="2">
    <source>
        <dbReference type="Proteomes" id="UP000187203"/>
    </source>
</evidence>
<name>A0A1R3HGU1_9ROSI</name>
<keyword evidence="1" id="KW-0269">Exonuclease</keyword>
<keyword evidence="1" id="KW-0378">Hydrolase</keyword>
<sequence>MTSKAAFKTLMRTVLQASMRLYLRMRNQYHRREDYPLASDPQNRNNFALWMQSELERIVPTEEMPAGYLKV</sequence>
<dbReference type="STRING" id="93759.A0A1R3HGU1"/>
<dbReference type="EMBL" id="AWUE01020193">
    <property type="protein sequence ID" value="OMO69541.1"/>
    <property type="molecule type" value="Genomic_DNA"/>
</dbReference>
<dbReference type="GO" id="GO:0004527">
    <property type="term" value="F:exonuclease activity"/>
    <property type="evidence" value="ECO:0007669"/>
    <property type="project" value="UniProtKB-KW"/>
</dbReference>
<keyword evidence="2" id="KW-1185">Reference proteome</keyword>
<comment type="caution">
    <text evidence="1">The sequence shown here is derived from an EMBL/GenBank/DDBJ whole genome shotgun (WGS) entry which is preliminary data.</text>
</comment>
<dbReference type="Proteomes" id="UP000187203">
    <property type="component" value="Unassembled WGS sequence"/>
</dbReference>
<reference evidence="2" key="1">
    <citation type="submission" date="2013-09" db="EMBL/GenBank/DDBJ databases">
        <title>Corchorus olitorius genome sequencing.</title>
        <authorList>
            <person name="Alam M."/>
            <person name="Haque M.S."/>
            <person name="Islam M.S."/>
            <person name="Emdad E.M."/>
            <person name="Islam M.M."/>
            <person name="Ahmed B."/>
            <person name="Halim A."/>
            <person name="Hossen Q.M.M."/>
            <person name="Hossain M.Z."/>
            <person name="Ahmed R."/>
            <person name="Khan M.M."/>
            <person name="Islam R."/>
            <person name="Rashid M.M."/>
            <person name="Khan S.A."/>
            <person name="Rahman M.S."/>
            <person name="Alam M."/>
            <person name="Yahiya A.S."/>
            <person name="Khan M.S."/>
            <person name="Azam M.S."/>
            <person name="Haque T."/>
            <person name="Lashkar M.Z.H."/>
            <person name="Akhand A.I."/>
            <person name="Morshed G."/>
            <person name="Roy S."/>
            <person name="Uddin K.S."/>
            <person name="Rabeya T."/>
            <person name="Hossain A.S."/>
            <person name="Chowdhury A."/>
            <person name="Snigdha A.R."/>
            <person name="Mortoza M.S."/>
            <person name="Matin S.A."/>
            <person name="Hoque S.M.E."/>
            <person name="Islam M.K."/>
            <person name="Roy D.K."/>
            <person name="Haider R."/>
            <person name="Moosa M.M."/>
            <person name="Elias S.M."/>
            <person name="Hasan A.M."/>
            <person name="Jahan S."/>
            <person name="Shafiuddin M."/>
            <person name="Mahmood N."/>
            <person name="Shommy N.S."/>
        </authorList>
    </citation>
    <scope>NUCLEOTIDE SEQUENCE [LARGE SCALE GENOMIC DNA]</scope>
    <source>
        <strain evidence="2">cv. O-4</strain>
    </source>
</reference>
<proteinExistence type="predicted"/>
<dbReference type="AlphaFoldDB" id="A0A1R3HGU1"/>
<protein>
    <submittedName>
        <fullName evidence="1">RNA exonuclease 4-like protein</fullName>
    </submittedName>
</protein>
<gene>
    <name evidence="1" type="ORF">COLO4_29016</name>
</gene>
<accession>A0A1R3HGU1</accession>
<organism evidence="1 2">
    <name type="scientific">Corchorus olitorius</name>
    <dbReference type="NCBI Taxonomy" id="93759"/>
    <lineage>
        <taxon>Eukaryota</taxon>
        <taxon>Viridiplantae</taxon>
        <taxon>Streptophyta</taxon>
        <taxon>Embryophyta</taxon>
        <taxon>Tracheophyta</taxon>
        <taxon>Spermatophyta</taxon>
        <taxon>Magnoliopsida</taxon>
        <taxon>eudicotyledons</taxon>
        <taxon>Gunneridae</taxon>
        <taxon>Pentapetalae</taxon>
        <taxon>rosids</taxon>
        <taxon>malvids</taxon>
        <taxon>Malvales</taxon>
        <taxon>Malvaceae</taxon>
        <taxon>Grewioideae</taxon>
        <taxon>Apeibeae</taxon>
        <taxon>Corchorus</taxon>
    </lineage>
</organism>